<name>W2R8U2_PHYN3</name>
<dbReference type="AlphaFoldDB" id="W2R8U2"/>
<dbReference type="GeneID" id="20189710"/>
<dbReference type="EMBL" id="KI669563">
    <property type="protein sequence ID" value="ETN21666.1"/>
    <property type="molecule type" value="Genomic_DNA"/>
</dbReference>
<dbReference type="VEuPathDB" id="FungiDB:PPTG_21111"/>
<proteinExistence type="predicted"/>
<sequence length="70" mass="7809">MSRVQTAAASDSNALYSRHGHSIQMASFGPRYTKLAACKFCTKYHKVQSLMTTTFGDYKIRFGFLAKPAI</sequence>
<evidence type="ECO:0000313" key="2">
    <source>
        <dbReference type="Proteomes" id="UP000018817"/>
    </source>
</evidence>
<reference evidence="2" key="1">
    <citation type="submission" date="2011-12" db="EMBL/GenBank/DDBJ databases">
        <authorList>
            <consortium name="The Broad Institute Genome Sequencing Platform"/>
            <person name="Russ C."/>
            <person name="Tyler B."/>
            <person name="Panabieres F."/>
            <person name="Shan W."/>
            <person name="Tripathy S."/>
            <person name="Grunwald N."/>
            <person name="Machado M."/>
            <person name="Young S.K."/>
            <person name="Zeng Q."/>
            <person name="Gargeya S."/>
            <person name="Fitzgerald M."/>
            <person name="Haas B."/>
            <person name="Abouelleil A."/>
            <person name="Alvarado L."/>
            <person name="Arachchi H.M."/>
            <person name="Berlin A."/>
            <person name="Chapman S.B."/>
            <person name="Gearin G."/>
            <person name="Goldberg J."/>
            <person name="Griggs A."/>
            <person name="Gujja S."/>
            <person name="Hansen M."/>
            <person name="Heiman D."/>
            <person name="Howarth C."/>
            <person name="Larimer J."/>
            <person name="Lui A."/>
            <person name="MacDonald P.J.P."/>
            <person name="McCowen C."/>
            <person name="Montmayeur A."/>
            <person name="Murphy C."/>
            <person name="Neiman D."/>
            <person name="Pearson M."/>
            <person name="Priest M."/>
            <person name="Roberts A."/>
            <person name="Saif S."/>
            <person name="Shea T."/>
            <person name="Sisk P."/>
            <person name="Stolte C."/>
            <person name="Sykes S."/>
            <person name="Wortman J."/>
            <person name="Nusbaum C."/>
            <person name="Birren B."/>
        </authorList>
    </citation>
    <scope>NUCLEOTIDE SEQUENCE [LARGE SCALE GENOMIC DNA]</scope>
    <source>
        <strain evidence="2">INRA-310</strain>
    </source>
</reference>
<accession>W2R8U2</accession>
<organism evidence="1 2">
    <name type="scientific">Phytophthora nicotianae (strain INRA-310)</name>
    <name type="common">Phytophthora parasitica</name>
    <dbReference type="NCBI Taxonomy" id="761204"/>
    <lineage>
        <taxon>Eukaryota</taxon>
        <taxon>Sar</taxon>
        <taxon>Stramenopiles</taxon>
        <taxon>Oomycota</taxon>
        <taxon>Peronosporomycetes</taxon>
        <taxon>Peronosporales</taxon>
        <taxon>Peronosporaceae</taxon>
        <taxon>Phytophthora</taxon>
    </lineage>
</organism>
<dbReference type="RefSeq" id="XP_008893812.1">
    <property type="nucleotide sequence ID" value="XM_008895564.1"/>
</dbReference>
<evidence type="ECO:0000313" key="1">
    <source>
        <dbReference type="EMBL" id="ETN21666.1"/>
    </source>
</evidence>
<protein>
    <submittedName>
        <fullName evidence="1">Uncharacterized protein</fullName>
    </submittedName>
</protein>
<dbReference type="Proteomes" id="UP000018817">
    <property type="component" value="Unassembled WGS sequence"/>
</dbReference>
<gene>
    <name evidence="1" type="ORF">PPTG_21111</name>
</gene>
<reference evidence="1 2" key="2">
    <citation type="submission" date="2013-11" db="EMBL/GenBank/DDBJ databases">
        <title>The Genome Sequence of Phytophthora parasitica INRA-310.</title>
        <authorList>
            <consortium name="The Broad Institute Genomics Platform"/>
            <person name="Russ C."/>
            <person name="Tyler B."/>
            <person name="Panabieres F."/>
            <person name="Shan W."/>
            <person name="Tripathy S."/>
            <person name="Grunwald N."/>
            <person name="Machado M."/>
            <person name="Johnson C.S."/>
            <person name="Arredondo F."/>
            <person name="Hong C."/>
            <person name="Coffey M."/>
            <person name="Young S.K."/>
            <person name="Zeng Q."/>
            <person name="Gargeya S."/>
            <person name="Fitzgerald M."/>
            <person name="Abouelleil A."/>
            <person name="Alvarado L."/>
            <person name="Chapman S.B."/>
            <person name="Gainer-Dewar J."/>
            <person name="Goldberg J."/>
            <person name="Griggs A."/>
            <person name="Gujja S."/>
            <person name="Hansen M."/>
            <person name="Howarth C."/>
            <person name="Imamovic A."/>
            <person name="Ireland A."/>
            <person name="Larimer J."/>
            <person name="McCowan C."/>
            <person name="Murphy C."/>
            <person name="Pearson M."/>
            <person name="Poon T.W."/>
            <person name="Priest M."/>
            <person name="Roberts A."/>
            <person name="Saif S."/>
            <person name="Shea T."/>
            <person name="Sykes S."/>
            <person name="Wortman J."/>
            <person name="Nusbaum C."/>
            <person name="Birren B."/>
        </authorList>
    </citation>
    <scope>NUCLEOTIDE SEQUENCE [LARGE SCALE GENOMIC DNA]</scope>
    <source>
        <strain evidence="1 2">INRA-310</strain>
    </source>
</reference>